<evidence type="ECO:0000313" key="2">
    <source>
        <dbReference type="EMBL" id="OGE51996.1"/>
    </source>
</evidence>
<dbReference type="GeneID" id="34577362"/>
<dbReference type="GO" id="GO:0006749">
    <property type="term" value="P:glutathione metabolic process"/>
    <property type="evidence" value="ECO:0007669"/>
    <property type="project" value="TreeGrafter"/>
</dbReference>
<dbReference type="OrthoDB" id="249703at2759"/>
<dbReference type="AlphaFoldDB" id="A0A1F5LFY9"/>
<sequence>MATETPDYHLIGLYTRYSSWTARVEAVLEYFKIPHTHQFIKLSEIKTHSPTGLVPILQVHTLNTTISDSLSICEFLAESHPELALWPRDRRLRALARTAASQMHSGFSVLRHTFPTNFLARYTGNVSIPEDAVAEIERMFGIWDAARLVTKKRLSELGEEDRGFLFGGFSVADAFFWPILWRFRSYGVPLDAAGPDALAWMEKMWSDPVFRALGDRYYGQAKDPGSQIAHYDDIFRGREDIQYSLFPQDWTFSVTGK</sequence>
<evidence type="ECO:0000259" key="1">
    <source>
        <dbReference type="PROSITE" id="PS50404"/>
    </source>
</evidence>
<proteinExistence type="predicted"/>
<feature type="domain" description="GST N-terminal" evidence="1">
    <location>
        <begin position="8"/>
        <end position="84"/>
    </location>
</feature>
<dbReference type="InterPro" id="IPR036249">
    <property type="entry name" value="Thioredoxin-like_sf"/>
</dbReference>
<dbReference type="GO" id="GO:0006559">
    <property type="term" value="P:L-phenylalanine catabolic process"/>
    <property type="evidence" value="ECO:0007669"/>
    <property type="project" value="TreeGrafter"/>
</dbReference>
<comment type="caution">
    <text evidence="2">The sequence shown here is derived from an EMBL/GenBank/DDBJ whole genome shotgun (WGS) entry which is preliminary data.</text>
</comment>
<reference evidence="2 3" key="1">
    <citation type="journal article" date="2016" name="Sci. Rep.">
        <title>Penicillium arizonense, a new, genome sequenced fungal species, reveals a high chemical diversity in secreted metabolites.</title>
        <authorList>
            <person name="Grijseels S."/>
            <person name="Nielsen J.C."/>
            <person name="Randelovic M."/>
            <person name="Nielsen J."/>
            <person name="Nielsen K.F."/>
            <person name="Workman M."/>
            <person name="Frisvad J.C."/>
        </authorList>
    </citation>
    <scope>NUCLEOTIDE SEQUENCE [LARGE SCALE GENOMIC DNA]</scope>
    <source>
        <strain evidence="2 3">CBS 141311</strain>
    </source>
</reference>
<accession>A0A1F5LFY9</accession>
<dbReference type="PANTHER" id="PTHR42673">
    <property type="entry name" value="MALEYLACETOACETATE ISOMERASE"/>
    <property type="match status" value="1"/>
</dbReference>
<gene>
    <name evidence="2" type="ORF">PENARI_c011G06463</name>
</gene>
<dbReference type="Pfam" id="PF13410">
    <property type="entry name" value="GST_C_2"/>
    <property type="match status" value="1"/>
</dbReference>
<dbReference type="InterPro" id="IPR036282">
    <property type="entry name" value="Glutathione-S-Trfase_C_sf"/>
</dbReference>
<dbReference type="Proteomes" id="UP000177622">
    <property type="component" value="Unassembled WGS sequence"/>
</dbReference>
<dbReference type="EMBL" id="LXJU01000011">
    <property type="protein sequence ID" value="OGE51996.1"/>
    <property type="molecule type" value="Genomic_DNA"/>
</dbReference>
<name>A0A1F5LFY9_PENAI</name>
<protein>
    <recommendedName>
        <fullName evidence="1">GST N-terminal domain-containing protein</fullName>
    </recommendedName>
</protein>
<dbReference type="RefSeq" id="XP_022487439.1">
    <property type="nucleotide sequence ID" value="XM_022632628.1"/>
</dbReference>
<evidence type="ECO:0000313" key="3">
    <source>
        <dbReference type="Proteomes" id="UP000177622"/>
    </source>
</evidence>
<dbReference type="Gene3D" id="1.20.1050.10">
    <property type="match status" value="1"/>
</dbReference>
<organism evidence="2 3">
    <name type="scientific">Penicillium arizonense</name>
    <dbReference type="NCBI Taxonomy" id="1835702"/>
    <lineage>
        <taxon>Eukaryota</taxon>
        <taxon>Fungi</taxon>
        <taxon>Dikarya</taxon>
        <taxon>Ascomycota</taxon>
        <taxon>Pezizomycotina</taxon>
        <taxon>Eurotiomycetes</taxon>
        <taxon>Eurotiomycetidae</taxon>
        <taxon>Eurotiales</taxon>
        <taxon>Aspergillaceae</taxon>
        <taxon>Penicillium</taxon>
    </lineage>
</organism>
<dbReference type="Pfam" id="PF13409">
    <property type="entry name" value="GST_N_2"/>
    <property type="match status" value="1"/>
</dbReference>
<dbReference type="STRING" id="1835702.A0A1F5LFY9"/>
<dbReference type="Gene3D" id="3.40.30.10">
    <property type="entry name" value="Glutaredoxin"/>
    <property type="match status" value="1"/>
</dbReference>
<dbReference type="GO" id="GO:0016034">
    <property type="term" value="F:maleylacetoacetate isomerase activity"/>
    <property type="evidence" value="ECO:0007669"/>
    <property type="project" value="TreeGrafter"/>
</dbReference>
<keyword evidence="3" id="KW-1185">Reference proteome</keyword>
<dbReference type="SUPFAM" id="SSF52833">
    <property type="entry name" value="Thioredoxin-like"/>
    <property type="match status" value="1"/>
</dbReference>
<dbReference type="GO" id="GO:0004364">
    <property type="term" value="F:glutathione transferase activity"/>
    <property type="evidence" value="ECO:0007669"/>
    <property type="project" value="TreeGrafter"/>
</dbReference>
<dbReference type="SUPFAM" id="SSF47616">
    <property type="entry name" value="GST C-terminal domain-like"/>
    <property type="match status" value="1"/>
</dbReference>
<dbReference type="InterPro" id="IPR004045">
    <property type="entry name" value="Glutathione_S-Trfase_N"/>
</dbReference>
<dbReference type="PROSITE" id="PS50404">
    <property type="entry name" value="GST_NTER"/>
    <property type="match status" value="1"/>
</dbReference>
<dbReference type="PANTHER" id="PTHR42673:SF22">
    <property type="entry name" value="GST N-TERMINAL DOMAIN-CONTAINING PROTEIN"/>
    <property type="match status" value="1"/>
</dbReference>